<comment type="caution">
    <text evidence="3">The sequence shown here is derived from an EMBL/GenBank/DDBJ whole genome shotgun (WGS) entry which is preliminary data.</text>
</comment>
<reference evidence="3" key="1">
    <citation type="submission" date="2023-08" db="EMBL/GenBank/DDBJ databases">
        <title>Functional and genomic diversity of the sorghum phyllosphere microbiome.</title>
        <authorList>
            <person name="Shade A."/>
        </authorList>
    </citation>
    <scope>NUCLEOTIDE SEQUENCE</scope>
    <source>
        <strain evidence="3">SORGH_AS_0201</strain>
    </source>
</reference>
<keyword evidence="1" id="KW-0732">Signal</keyword>
<gene>
    <name evidence="3" type="ORF">QE440_000790</name>
</gene>
<evidence type="ECO:0000256" key="1">
    <source>
        <dbReference type="SAM" id="SignalP"/>
    </source>
</evidence>
<accession>A0AAJ2BM86</accession>
<evidence type="ECO:0000259" key="2">
    <source>
        <dbReference type="Pfam" id="PF07007"/>
    </source>
</evidence>
<dbReference type="InterPro" id="IPR009739">
    <property type="entry name" value="LprI-like_N"/>
</dbReference>
<organism evidence="3 4">
    <name type="scientific">Pseudomonas oryzihabitans</name>
    <dbReference type="NCBI Taxonomy" id="47885"/>
    <lineage>
        <taxon>Bacteria</taxon>
        <taxon>Pseudomonadati</taxon>
        <taxon>Pseudomonadota</taxon>
        <taxon>Gammaproteobacteria</taxon>
        <taxon>Pseudomonadales</taxon>
        <taxon>Pseudomonadaceae</taxon>
        <taxon>Pseudomonas</taxon>
    </lineage>
</organism>
<dbReference type="Gene3D" id="1.20.1270.180">
    <property type="match status" value="1"/>
</dbReference>
<proteinExistence type="predicted"/>
<dbReference type="Pfam" id="PF07007">
    <property type="entry name" value="LprI"/>
    <property type="match status" value="1"/>
</dbReference>
<feature type="domain" description="Lysozyme inhibitor LprI-like N-terminal" evidence="2">
    <location>
        <begin position="29"/>
        <end position="118"/>
    </location>
</feature>
<dbReference type="EMBL" id="JAVJAF010000001">
    <property type="protein sequence ID" value="MDR6233049.1"/>
    <property type="molecule type" value="Genomic_DNA"/>
</dbReference>
<feature type="chain" id="PRO_5042536169" evidence="1">
    <location>
        <begin position="22"/>
        <end position="126"/>
    </location>
</feature>
<dbReference type="AlphaFoldDB" id="A0AAJ2BM86"/>
<evidence type="ECO:0000313" key="4">
    <source>
        <dbReference type="Proteomes" id="UP001268036"/>
    </source>
</evidence>
<name>A0AAJ2BM86_9PSED</name>
<sequence length="126" mass="13807">MTAPHLPALLLGLLLASATFAAEKTPVACDRQGNDSQLAACAALDLAVAETRLDEAYAQRLAATQAAQRTNVERLQKLWQDDRAPRCATATRGFSGAMQQLQYLSCLKSMTLLRLDDLQRQLPRHD</sequence>
<feature type="signal peptide" evidence="1">
    <location>
        <begin position="1"/>
        <end position="21"/>
    </location>
</feature>
<evidence type="ECO:0000313" key="3">
    <source>
        <dbReference type="EMBL" id="MDR6233049.1"/>
    </source>
</evidence>
<dbReference type="RefSeq" id="WP_309755539.1">
    <property type="nucleotide sequence ID" value="NZ_JAVDSY010000003.1"/>
</dbReference>
<dbReference type="Proteomes" id="UP001268036">
    <property type="component" value="Unassembled WGS sequence"/>
</dbReference>
<protein>
    <submittedName>
        <fullName evidence="3">Uncharacterized protein YecT (DUF1311 family)</fullName>
    </submittedName>
</protein>